<keyword evidence="5" id="KW-0949">S-adenosyl-L-methionine</keyword>
<dbReference type="AlphaFoldDB" id="A0AAF0Q8X7"/>
<dbReference type="InterPro" id="IPR003616">
    <property type="entry name" value="Post-SET_dom"/>
</dbReference>
<dbReference type="Pfam" id="PF00856">
    <property type="entry name" value="SET"/>
    <property type="match status" value="1"/>
</dbReference>
<protein>
    <submittedName>
        <fullName evidence="12">Uncharacterized protein</fullName>
    </submittedName>
</protein>
<dbReference type="SUPFAM" id="SSF88697">
    <property type="entry name" value="PUA domain-like"/>
    <property type="match status" value="1"/>
</dbReference>
<dbReference type="SUPFAM" id="SSF82199">
    <property type="entry name" value="SET domain"/>
    <property type="match status" value="1"/>
</dbReference>
<dbReference type="GO" id="GO:0032259">
    <property type="term" value="P:methylation"/>
    <property type="evidence" value="ECO:0007669"/>
    <property type="project" value="UniProtKB-KW"/>
</dbReference>
<evidence type="ECO:0000259" key="9">
    <source>
        <dbReference type="PROSITE" id="PS50867"/>
    </source>
</evidence>
<dbReference type="InterPro" id="IPR001214">
    <property type="entry name" value="SET_dom"/>
</dbReference>
<dbReference type="Pfam" id="PF02182">
    <property type="entry name" value="SAD_SRA"/>
    <property type="match status" value="1"/>
</dbReference>
<comment type="subcellular location">
    <subcellularLocation>
        <location evidence="1">Chromosome</location>
    </subcellularLocation>
    <subcellularLocation>
        <location evidence="7">Nucleus</location>
    </subcellularLocation>
</comment>
<gene>
    <name evidence="12" type="ORF">MTR67_012629</name>
</gene>
<accession>A0AAF0Q8X7</accession>
<evidence type="ECO:0000259" key="10">
    <source>
        <dbReference type="PROSITE" id="PS50868"/>
    </source>
</evidence>
<dbReference type="PROSITE" id="PS50280">
    <property type="entry name" value="SET"/>
    <property type="match status" value="1"/>
</dbReference>
<dbReference type="SMART" id="SM00468">
    <property type="entry name" value="PreSET"/>
    <property type="match status" value="1"/>
</dbReference>
<keyword evidence="4" id="KW-0808">Transferase</keyword>
<dbReference type="GO" id="GO:0003690">
    <property type="term" value="F:double-stranded DNA binding"/>
    <property type="evidence" value="ECO:0007669"/>
    <property type="project" value="TreeGrafter"/>
</dbReference>
<evidence type="ECO:0000259" key="11">
    <source>
        <dbReference type="PROSITE" id="PS51015"/>
    </source>
</evidence>
<dbReference type="Pfam" id="PF05033">
    <property type="entry name" value="Pre-SET"/>
    <property type="match status" value="1"/>
</dbReference>
<proteinExistence type="predicted"/>
<dbReference type="GO" id="GO:0005634">
    <property type="term" value="C:nucleus"/>
    <property type="evidence" value="ECO:0007669"/>
    <property type="project" value="UniProtKB-SubCell"/>
</dbReference>
<keyword evidence="2" id="KW-0158">Chromosome</keyword>
<evidence type="ECO:0000256" key="4">
    <source>
        <dbReference type="ARBA" id="ARBA00022679"/>
    </source>
</evidence>
<evidence type="ECO:0000256" key="5">
    <source>
        <dbReference type="ARBA" id="ARBA00022691"/>
    </source>
</evidence>
<dbReference type="PROSITE" id="PS50868">
    <property type="entry name" value="POST_SET"/>
    <property type="match status" value="1"/>
</dbReference>
<dbReference type="InterPro" id="IPR003105">
    <property type="entry name" value="SRA_YDG"/>
</dbReference>
<feature type="domain" description="SET" evidence="8">
    <location>
        <begin position="128"/>
        <end position="289"/>
    </location>
</feature>
<feature type="domain" description="YDG" evidence="11">
    <location>
        <begin position="1"/>
        <end position="32"/>
    </location>
</feature>
<evidence type="ECO:0000313" key="13">
    <source>
        <dbReference type="Proteomes" id="UP001234989"/>
    </source>
</evidence>
<evidence type="ECO:0000256" key="7">
    <source>
        <dbReference type="PROSITE-ProRule" id="PRU00358"/>
    </source>
</evidence>
<dbReference type="PROSITE" id="PS50867">
    <property type="entry name" value="PRE_SET"/>
    <property type="match status" value="1"/>
</dbReference>
<dbReference type="Proteomes" id="UP001234989">
    <property type="component" value="Chromosome 3"/>
</dbReference>
<dbReference type="Gene3D" id="2.30.280.10">
    <property type="entry name" value="SRA-YDG"/>
    <property type="match status" value="1"/>
</dbReference>
<reference evidence="12" key="1">
    <citation type="submission" date="2023-08" db="EMBL/GenBank/DDBJ databases">
        <title>A de novo genome assembly of Solanum verrucosum Schlechtendal, a Mexican diploid species geographically isolated from the other diploid A-genome species in potato relatives.</title>
        <authorList>
            <person name="Hosaka K."/>
        </authorList>
    </citation>
    <scope>NUCLEOTIDE SEQUENCE</scope>
    <source>
        <tissue evidence="12">Young leaves</tissue>
    </source>
</reference>
<dbReference type="GO" id="GO:0008270">
    <property type="term" value="F:zinc ion binding"/>
    <property type="evidence" value="ECO:0007669"/>
    <property type="project" value="InterPro"/>
</dbReference>
<dbReference type="PANTHER" id="PTHR45660:SF79">
    <property type="entry name" value="SET DOMAIN-CONTAINING PROTEIN"/>
    <property type="match status" value="1"/>
</dbReference>
<dbReference type="PANTHER" id="PTHR45660">
    <property type="entry name" value="HISTONE-LYSINE N-METHYLTRANSFERASE SETMAR"/>
    <property type="match status" value="1"/>
</dbReference>
<keyword evidence="6 7" id="KW-0539">Nucleus</keyword>
<feature type="domain" description="Pre-SET" evidence="9">
    <location>
        <begin position="117"/>
        <end position="177"/>
    </location>
</feature>
<dbReference type="GO" id="GO:0005694">
    <property type="term" value="C:chromosome"/>
    <property type="evidence" value="ECO:0007669"/>
    <property type="project" value="UniProtKB-SubCell"/>
</dbReference>
<keyword evidence="13" id="KW-1185">Reference proteome</keyword>
<sequence>MRYTYDGLYTVTKYWEERAPTGKYVFKFELKRNLGQPKLNHEVVSQPASLIKENHFHVNKEKKSIMQSEFVVDYDVSQGKEKILIPVVNAINDDRPPPFTYITNMQYPYWYSISRPQGCNCTNGCSDSKQCSCASRNGGEIPLNTRGSTIRAQPLVYECGPSCKCPPSCKNRVSQHGPRYHLEEAESRTDNDEYLFDVGNYDEEIPKRNAMRNNNLKVESNSLQRKDEDGFTLDAVRYRNVGRFINHSCSPNLYAQNVMYYHGDRRVPHIMFFASKSIAPLQEFTYHYNYHIDHVYDKNGNMKRKNCRCGSWKCEGRMY</sequence>
<name>A0AAF0Q8X7_SOLVR</name>
<dbReference type="EMBL" id="CP133614">
    <property type="protein sequence ID" value="WMV19244.1"/>
    <property type="molecule type" value="Genomic_DNA"/>
</dbReference>
<dbReference type="GO" id="GO:0042054">
    <property type="term" value="F:histone methyltransferase activity"/>
    <property type="evidence" value="ECO:0007669"/>
    <property type="project" value="InterPro"/>
</dbReference>
<feature type="domain" description="Post-SET" evidence="10">
    <location>
        <begin position="303"/>
        <end position="319"/>
    </location>
</feature>
<evidence type="ECO:0000259" key="8">
    <source>
        <dbReference type="PROSITE" id="PS50280"/>
    </source>
</evidence>
<evidence type="ECO:0000256" key="3">
    <source>
        <dbReference type="ARBA" id="ARBA00022603"/>
    </source>
</evidence>
<dbReference type="InterPro" id="IPR036987">
    <property type="entry name" value="SRA-YDG_sf"/>
</dbReference>
<dbReference type="SMART" id="SM00317">
    <property type="entry name" value="SET"/>
    <property type="match status" value="1"/>
</dbReference>
<organism evidence="12 13">
    <name type="scientific">Solanum verrucosum</name>
    <dbReference type="NCBI Taxonomy" id="315347"/>
    <lineage>
        <taxon>Eukaryota</taxon>
        <taxon>Viridiplantae</taxon>
        <taxon>Streptophyta</taxon>
        <taxon>Embryophyta</taxon>
        <taxon>Tracheophyta</taxon>
        <taxon>Spermatophyta</taxon>
        <taxon>Magnoliopsida</taxon>
        <taxon>eudicotyledons</taxon>
        <taxon>Gunneridae</taxon>
        <taxon>Pentapetalae</taxon>
        <taxon>asterids</taxon>
        <taxon>lamiids</taxon>
        <taxon>Solanales</taxon>
        <taxon>Solanaceae</taxon>
        <taxon>Solanoideae</taxon>
        <taxon>Solaneae</taxon>
        <taxon>Solanum</taxon>
    </lineage>
</organism>
<keyword evidence="3" id="KW-0489">Methyltransferase</keyword>
<evidence type="ECO:0000256" key="1">
    <source>
        <dbReference type="ARBA" id="ARBA00004286"/>
    </source>
</evidence>
<dbReference type="InterPro" id="IPR015947">
    <property type="entry name" value="PUA-like_sf"/>
</dbReference>
<dbReference type="Gene3D" id="2.170.270.10">
    <property type="entry name" value="SET domain"/>
    <property type="match status" value="2"/>
</dbReference>
<evidence type="ECO:0000256" key="2">
    <source>
        <dbReference type="ARBA" id="ARBA00022454"/>
    </source>
</evidence>
<dbReference type="InterPro" id="IPR051357">
    <property type="entry name" value="H3K9_HMTase_SUVAR3-9"/>
</dbReference>
<dbReference type="PROSITE" id="PS51015">
    <property type="entry name" value="YDG"/>
    <property type="match status" value="1"/>
</dbReference>
<evidence type="ECO:0000256" key="6">
    <source>
        <dbReference type="ARBA" id="ARBA00023242"/>
    </source>
</evidence>
<evidence type="ECO:0000313" key="12">
    <source>
        <dbReference type="EMBL" id="WMV19244.1"/>
    </source>
</evidence>
<dbReference type="InterPro" id="IPR046341">
    <property type="entry name" value="SET_dom_sf"/>
</dbReference>
<dbReference type="InterPro" id="IPR007728">
    <property type="entry name" value="Pre-SET_dom"/>
</dbReference>